<dbReference type="Proteomes" id="UP000824469">
    <property type="component" value="Unassembled WGS sequence"/>
</dbReference>
<feature type="compositionally biased region" description="Polar residues" evidence="2">
    <location>
        <begin position="81"/>
        <end position="90"/>
    </location>
</feature>
<gene>
    <name evidence="6" type="ORF">KI387_035359</name>
</gene>
<dbReference type="EMBL" id="JAHRHJ020000007">
    <property type="protein sequence ID" value="KAH9307448.1"/>
    <property type="molecule type" value="Genomic_DNA"/>
</dbReference>
<keyword evidence="7" id="KW-1185">Reference proteome</keyword>
<evidence type="ECO:0000259" key="3">
    <source>
        <dbReference type="Pfam" id="PF12552"/>
    </source>
</evidence>
<feature type="compositionally biased region" description="Low complexity" evidence="2">
    <location>
        <begin position="98"/>
        <end position="112"/>
    </location>
</feature>
<feature type="region of interest" description="Disordered" evidence="2">
    <location>
        <begin position="381"/>
        <end position="401"/>
    </location>
</feature>
<feature type="domain" description="DUF3741" evidence="3">
    <location>
        <begin position="219"/>
        <end position="263"/>
    </location>
</feature>
<protein>
    <recommendedName>
        <fullName evidence="8">DUF4378 domain-containing protein</fullName>
    </recommendedName>
</protein>
<feature type="compositionally biased region" description="Polar residues" evidence="2">
    <location>
        <begin position="645"/>
        <end position="664"/>
    </location>
</feature>
<comment type="caution">
    <text evidence="6">The sequence shown here is derived from an EMBL/GenBank/DDBJ whole genome shotgun (WGS) entry which is preliminary data.</text>
</comment>
<reference evidence="6 7" key="1">
    <citation type="journal article" date="2021" name="Nat. Plants">
        <title>The Taxus genome provides insights into paclitaxel biosynthesis.</title>
        <authorList>
            <person name="Xiong X."/>
            <person name="Gou J."/>
            <person name="Liao Q."/>
            <person name="Li Y."/>
            <person name="Zhou Q."/>
            <person name="Bi G."/>
            <person name="Li C."/>
            <person name="Du R."/>
            <person name="Wang X."/>
            <person name="Sun T."/>
            <person name="Guo L."/>
            <person name="Liang H."/>
            <person name="Lu P."/>
            <person name="Wu Y."/>
            <person name="Zhang Z."/>
            <person name="Ro D.K."/>
            <person name="Shang Y."/>
            <person name="Huang S."/>
            <person name="Yan J."/>
        </authorList>
    </citation>
    <scope>NUCLEOTIDE SEQUENCE [LARGE SCALE GENOMIC DNA]</scope>
    <source>
        <strain evidence="6">Ta-2019</strain>
    </source>
</reference>
<organism evidence="6 7">
    <name type="scientific">Taxus chinensis</name>
    <name type="common">Chinese yew</name>
    <name type="synonym">Taxus wallichiana var. chinensis</name>
    <dbReference type="NCBI Taxonomy" id="29808"/>
    <lineage>
        <taxon>Eukaryota</taxon>
        <taxon>Viridiplantae</taxon>
        <taxon>Streptophyta</taxon>
        <taxon>Embryophyta</taxon>
        <taxon>Tracheophyta</taxon>
        <taxon>Spermatophyta</taxon>
        <taxon>Pinopsida</taxon>
        <taxon>Pinidae</taxon>
        <taxon>Conifers II</taxon>
        <taxon>Cupressales</taxon>
        <taxon>Taxaceae</taxon>
        <taxon>Taxus</taxon>
    </lineage>
</organism>
<evidence type="ECO:0000259" key="4">
    <source>
        <dbReference type="Pfam" id="PF14309"/>
    </source>
</evidence>
<feature type="region of interest" description="Disordered" evidence="2">
    <location>
        <begin position="486"/>
        <end position="546"/>
    </location>
</feature>
<proteinExistence type="predicted"/>
<evidence type="ECO:0000313" key="6">
    <source>
        <dbReference type="EMBL" id="KAH9307448.1"/>
    </source>
</evidence>
<feature type="compositionally biased region" description="Polar residues" evidence="2">
    <location>
        <begin position="486"/>
        <end position="500"/>
    </location>
</feature>
<evidence type="ECO:0000256" key="2">
    <source>
        <dbReference type="SAM" id="MobiDB-lite"/>
    </source>
</evidence>
<dbReference type="Pfam" id="PF12552">
    <property type="entry name" value="DUF3741"/>
    <property type="match status" value="1"/>
</dbReference>
<dbReference type="PANTHER" id="PTHR46836:SF8">
    <property type="entry name" value="AFADIN"/>
    <property type="match status" value="1"/>
</dbReference>
<evidence type="ECO:0000313" key="7">
    <source>
        <dbReference type="Proteomes" id="UP000824469"/>
    </source>
</evidence>
<dbReference type="InterPro" id="IPR032795">
    <property type="entry name" value="DUF3741-assoc"/>
</dbReference>
<feature type="domain" description="DUF4378" evidence="4">
    <location>
        <begin position="1002"/>
        <end position="1178"/>
    </location>
</feature>
<keyword evidence="1" id="KW-0175">Coiled coil</keyword>
<dbReference type="Pfam" id="PF14383">
    <property type="entry name" value="VARLMGL"/>
    <property type="match status" value="1"/>
</dbReference>
<dbReference type="AlphaFoldDB" id="A0AA38FQ71"/>
<feature type="compositionally biased region" description="Polar residues" evidence="2">
    <location>
        <begin position="386"/>
        <end position="401"/>
    </location>
</feature>
<feature type="compositionally biased region" description="Polar residues" evidence="2">
    <location>
        <begin position="132"/>
        <end position="141"/>
    </location>
</feature>
<feature type="region of interest" description="Disordered" evidence="2">
    <location>
        <begin position="558"/>
        <end position="664"/>
    </location>
</feature>
<dbReference type="InterPro" id="IPR022212">
    <property type="entry name" value="DUF3741"/>
</dbReference>
<feature type="region of interest" description="Disordered" evidence="2">
    <location>
        <begin position="1"/>
        <end position="26"/>
    </location>
</feature>
<dbReference type="OMA" id="REVVWME"/>
<feature type="domain" description="DUF3741" evidence="5">
    <location>
        <begin position="64"/>
        <end position="84"/>
    </location>
</feature>
<feature type="non-terminal residue" evidence="6">
    <location>
        <position position="1"/>
    </location>
</feature>
<feature type="region of interest" description="Disordered" evidence="2">
    <location>
        <begin position="81"/>
        <end position="148"/>
    </location>
</feature>
<feature type="compositionally biased region" description="Basic and acidic residues" evidence="2">
    <location>
        <begin position="113"/>
        <end position="128"/>
    </location>
</feature>
<dbReference type="Pfam" id="PF14309">
    <property type="entry name" value="DUF4378"/>
    <property type="match status" value="1"/>
</dbReference>
<feature type="compositionally biased region" description="Low complexity" evidence="2">
    <location>
        <begin position="526"/>
        <end position="541"/>
    </location>
</feature>
<accession>A0AA38FQ71</accession>
<evidence type="ECO:0000256" key="1">
    <source>
        <dbReference type="SAM" id="Coils"/>
    </source>
</evidence>
<name>A0AA38FQ71_TAXCH</name>
<evidence type="ECO:0000259" key="5">
    <source>
        <dbReference type="Pfam" id="PF14383"/>
    </source>
</evidence>
<dbReference type="InterPro" id="IPR025486">
    <property type="entry name" value="DUF4378"/>
</dbReference>
<evidence type="ECO:0008006" key="8">
    <source>
        <dbReference type="Google" id="ProtNLM"/>
    </source>
</evidence>
<sequence length="1186" mass="134973">LKVPRNFSDLSNGTLEGHMSNGVNRQEKQFTYEIRKTPATKKKADGMPMKTLIAQEMSKETDFKSRTPSVIARLMGLDALPTQSLPTNQSKEAENNGQKKQSWKQQQQPKPSLDVRDLLQKPKALERKSIRHLSSTKSQQWAVDHPEGERIPQVNPYLYNSQKKQQHSHKFKKEFETWQASKFQDYSMSFQPEKFNRQAVGNQMPEYETVNEEKIALVRKKFMDAKRLATDVNLQQSKEFLDAVEILQSNKDAFLEFLEQPNSLLAKQIKDLELTSQSYSQLKQITVLKSSNATRTCQRLKEGNNNKERSLRKGANNEKHLRKLKGQRDFGVKKEPYEVQSFPPSSAVSMCSIPDQCKLSRTNVRDNSGSLPTRIVVLKPGPGRAQNVQSDSTPSCSPQDQTCIRDPREIERTRSQDYLQEVCNRLEMEMDKNSKDKSRIDRKGVDKQFSNEPIYCREIATEIARHVRQTLTRDLMNDAPAEVLTSLSDSSGNISGNRSESGYEDVDQEVYTPVSKHSWDSSDRFSLPSPSISALSDSSESTVNREAKRRLLERWRSTHRNVEEKQQQRVSSTLGEMLGLPERKNHVSGSKIPKESGKAIMPAEESQVQSQDMRKLVRKSNNSVTHEEAAEWEGSLVQKNEDDNGSMSPKNFQRSRSVPVSSTTYDRGIADMQWKAPIVDERNTIPMDYDRSSSSLSAESIKSKHNKSISKGKVSGMKCNFLMRGKWSNNKKSNSFYFVEPGSNLHLQSTKELSISMQQLAEESDQYKDRIELLRSLGQEEPCELLINAPEATTETDDYSAGAMSENSVTVDDGSKQPTFESSVMDPIPFKCQAILSSVEANCMTGAISSVLQPEFPSPRSPIKKLPVFESHVPERNIDKGEHPSPVSVLDSPFQEEFSSPKDFKEISSNLHELRVQLHLLKCDGLERPVHRSKNLSYGDSLHFEDHEIGDDDIERENTCYTPSEAETPHISKSVFSSIEKRNFESLRIDDSWCSEDQVPDLLYVRNVLIASGFIGDCSTVFARWHSPSYPLDPRLFGKLEDLYKDTTQYETNFTDTELAGVSASIEIKAHRNNSERHLLYDCINEVLLEILGPFLNHHPWVRPTKMNLKLMASGKQLLKETWTRICHHLYPQAEVRYTLENLVMNDLSREVVWMELQGEVEMTGLEIERAIFDDLIEGVLNDLVS</sequence>
<feature type="region of interest" description="Disordered" evidence="2">
    <location>
        <begin position="690"/>
        <end position="709"/>
    </location>
</feature>
<feature type="compositionally biased region" description="Basic and acidic residues" evidence="2">
    <location>
        <begin position="558"/>
        <end position="567"/>
    </location>
</feature>
<feature type="coiled-coil region" evidence="1">
    <location>
        <begin position="750"/>
        <end position="777"/>
    </location>
</feature>
<dbReference type="PANTHER" id="PTHR46836">
    <property type="entry name" value="AFADIN"/>
    <property type="match status" value="1"/>
</dbReference>